<organism evidence="2 3">
    <name type="scientific">Immersiella caudata</name>
    <dbReference type="NCBI Taxonomy" id="314043"/>
    <lineage>
        <taxon>Eukaryota</taxon>
        <taxon>Fungi</taxon>
        <taxon>Dikarya</taxon>
        <taxon>Ascomycota</taxon>
        <taxon>Pezizomycotina</taxon>
        <taxon>Sordariomycetes</taxon>
        <taxon>Sordariomycetidae</taxon>
        <taxon>Sordariales</taxon>
        <taxon>Lasiosphaeriaceae</taxon>
        <taxon>Immersiella</taxon>
    </lineage>
</organism>
<gene>
    <name evidence="2" type="ORF">B0T14DRAFT_564118</name>
</gene>
<feature type="region of interest" description="Disordered" evidence="1">
    <location>
        <begin position="307"/>
        <end position="333"/>
    </location>
</feature>
<name>A0AA39WW55_9PEZI</name>
<proteinExistence type="predicted"/>
<reference evidence="2" key="1">
    <citation type="submission" date="2023-06" db="EMBL/GenBank/DDBJ databases">
        <title>Genome-scale phylogeny and comparative genomics of the fungal order Sordariales.</title>
        <authorList>
            <consortium name="Lawrence Berkeley National Laboratory"/>
            <person name="Hensen N."/>
            <person name="Bonometti L."/>
            <person name="Westerberg I."/>
            <person name="Brannstrom I.O."/>
            <person name="Guillou S."/>
            <person name="Cros-Aarteil S."/>
            <person name="Calhoun S."/>
            <person name="Haridas S."/>
            <person name="Kuo A."/>
            <person name="Mondo S."/>
            <person name="Pangilinan J."/>
            <person name="Riley R."/>
            <person name="Labutti K."/>
            <person name="Andreopoulos B."/>
            <person name="Lipzen A."/>
            <person name="Chen C."/>
            <person name="Yanf M."/>
            <person name="Daum C."/>
            <person name="Ng V."/>
            <person name="Clum A."/>
            <person name="Steindorff A."/>
            <person name="Ohm R."/>
            <person name="Martin F."/>
            <person name="Silar P."/>
            <person name="Natvig D."/>
            <person name="Lalanne C."/>
            <person name="Gautier V."/>
            <person name="Ament-Velasquez S.L."/>
            <person name="Kruys A."/>
            <person name="Hutchinson M.I."/>
            <person name="Powell A.J."/>
            <person name="Barry K."/>
            <person name="Miller A.N."/>
            <person name="Grigoriev I.V."/>
            <person name="Debuchy R."/>
            <person name="Gladieux P."/>
            <person name="Thoren M.H."/>
            <person name="Johannesson H."/>
        </authorList>
    </citation>
    <scope>NUCLEOTIDE SEQUENCE</scope>
    <source>
        <strain evidence="2">CBS 606.72</strain>
    </source>
</reference>
<keyword evidence="3" id="KW-1185">Reference proteome</keyword>
<evidence type="ECO:0000313" key="2">
    <source>
        <dbReference type="EMBL" id="KAK0622690.1"/>
    </source>
</evidence>
<accession>A0AA39WW55</accession>
<protein>
    <submittedName>
        <fullName evidence="2">Uncharacterized protein</fullName>
    </submittedName>
</protein>
<dbReference type="AlphaFoldDB" id="A0AA39WW55"/>
<dbReference type="EMBL" id="JAULSU010000003">
    <property type="protein sequence ID" value="KAK0622690.1"/>
    <property type="molecule type" value="Genomic_DNA"/>
</dbReference>
<dbReference type="Proteomes" id="UP001175000">
    <property type="component" value="Unassembled WGS sequence"/>
</dbReference>
<evidence type="ECO:0000313" key="3">
    <source>
        <dbReference type="Proteomes" id="UP001175000"/>
    </source>
</evidence>
<evidence type="ECO:0000256" key="1">
    <source>
        <dbReference type="SAM" id="MobiDB-lite"/>
    </source>
</evidence>
<feature type="compositionally biased region" description="Gly residues" evidence="1">
    <location>
        <begin position="308"/>
        <end position="333"/>
    </location>
</feature>
<comment type="caution">
    <text evidence="2">The sequence shown here is derived from an EMBL/GenBank/DDBJ whole genome shotgun (WGS) entry which is preliminary data.</text>
</comment>
<sequence>MSEQTELRFTGDWRITVTSRDASWGQRVVARGTAAGTQTLAGYVGTTMDVYGNGQTAWTLSIDHNDGENGWKSSWVRGITAVGGGPYLSWSVQSEDKTTPDSDRDFNDLVIKLDKLGMAAQPVPPFALLPGSLQAMPEGVFEATLGRYLMAVRVQNIWTVPWPATARVGLSDRCRGWLAAGGVSVVDVWSQKDEEAVGQRVAAGGVVVGSLQPWETRRIFFKVDVSRASARKHNVELQVLTDFGNETVALISKAARAPMMVSRTTFNQARKAFISQCDVGVMTASIKAMKLDLNTFRRAVSVLRGLSSGSGPGGSGSGSGSGSGGGQFPGGGSGGGFGHGGQDCYRRTLDSVRADLQAFLDGKEVDLCALWRRLACCCAGGGAGGGSGGGNGGGGAGGGDDGGGDWTGTPDPGLTVFIFPTEVDYSVEYKNPFQGQYGPIPFDDPWWKVLLVIVAIILTIAAAVSGGADLANAGSDDVIGEVARAVLNPLKTEPTTAPAATATGSVDVAVVKLNGNRGLTPAIFTVLDAADDEASTAPIATLGGQLDTPGTFLTNAQIIAIFQTLANNPTDPAAQNAVRAFKSGARSGTSSGLLVSAVAPIQPRGPEDDGSTVFFINQLRFQQDETNNAISCGGDSGSLWFQTSSLAVLGLNHAGPDSGDFATASRIEDVLEAVGVRFA</sequence>